<dbReference type="AlphaFoldDB" id="A0A4Y2X7B7"/>
<evidence type="ECO:0000313" key="2">
    <source>
        <dbReference type="Proteomes" id="UP000499080"/>
    </source>
</evidence>
<sequence>MSLQSFDELAAKITRKIQNQNSRMRLSIPPLEMLAVTINVYCPVGCHVLKDVQFPLRFEGKVRSNCIGQVICDSFALQEVCGYCPTVLHTPEVVYGFCVTLTFITSNDQIGENRRVCTGPKGGLCRRVKLEPKTIRRGLLTFPGNANGRFCPYPSGPSCTKTPNSVGRTV</sequence>
<dbReference type="Proteomes" id="UP000499080">
    <property type="component" value="Unassembled WGS sequence"/>
</dbReference>
<dbReference type="EMBL" id="BGPR01071698">
    <property type="protein sequence ID" value="GBO44814.1"/>
    <property type="molecule type" value="Genomic_DNA"/>
</dbReference>
<name>A0A4Y2X7B7_ARAVE</name>
<proteinExistence type="predicted"/>
<keyword evidence="2" id="KW-1185">Reference proteome</keyword>
<comment type="caution">
    <text evidence="1">The sequence shown here is derived from an EMBL/GenBank/DDBJ whole genome shotgun (WGS) entry which is preliminary data.</text>
</comment>
<gene>
    <name evidence="1" type="ORF">AVEN_140511_1</name>
</gene>
<organism evidence="1 2">
    <name type="scientific">Araneus ventricosus</name>
    <name type="common">Orbweaver spider</name>
    <name type="synonym">Epeira ventricosa</name>
    <dbReference type="NCBI Taxonomy" id="182803"/>
    <lineage>
        <taxon>Eukaryota</taxon>
        <taxon>Metazoa</taxon>
        <taxon>Ecdysozoa</taxon>
        <taxon>Arthropoda</taxon>
        <taxon>Chelicerata</taxon>
        <taxon>Arachnida</taxon>
        <taxon>Araneae</taxon>
        <taxon>Araneomorphae</taxon>
        <taxon>Entelegynae</taxon>
        <taxon>Araneoidea</taxon>
        <taxon>Araneidae</taxon>
        <taxon>Araneus</taxon>
    </lineage>
</organism>
<protein>
    <submittedName>
        <fullName evidence="1">Uncharacterized protein</fullName>
    </submittedName>
</protein>
<reference evidence="1 2" key="1">
    <citation type="journal article" date="2019" name="Sci. Rep.">
        <title>Orb-weaving spider Araneus ventricosus genome elucidates the spidroin gene catalogue.</title>
        <authorList>
            <person name="Kono N."/>
            <person name="Nakamura H."/>
            <person name="Ohtoshi R."/>
            <person name="Moran D.A.P."/>
            <person name="Shinohara A."/>
            <person name="Yoshida Y."/>
            <person name="Fujiwara M."/>
            <person name="Mori M."/>
            <person name="Tomita M."/>
            <person name="Arakawa K."/>
        </authorList>
    </citation>
    <scope>NUCLEOTIDE SEQUENCE [LARGE SCALE GENOMIC DNA]</scope>
</reference>
<accession>A0A4Y2X7B7</accession>
<evidence type="ECO:0000313" key="1">
    <source>
        <dbReference type="EMBL" id="GBO44814.1"/>
    </source>
</evidence>